<dbReference type="Proteomes" id="UP000298663">
    <property type="component" value="Unassembled WGS sequence"/>
</dbReference>
<proteinExistence type="predicted"/>
<evidence type="ECO:0000313" key="2">
    <source>
        <dbReference type="Proteomes" id="UP000298663"/>
    </source>
</evidence>
<reference evidence="1 2" key="1">
    <citation type="journal article" date="2015" name="Genome Biol.">
        <title>Comparative genomics of Steinernema reveals deeply conserved gene regulatory networks.</title>
        <authorList>
            <person name="Dillman A.R."/>
            <person name="Macchietto M."/>
            <person name="Porter C.F."/>
            <person name="Rogers A."/>
            <person name="Williams B."/>
            <person name="Antoshechkin I."/>
            <person name="Lee M.M."/>
            <person name="Goodwin Z."/>
            <person name="Lu X."/>
            <person name="Lewis E.E."/>
            <person name="Goodrich-Blair H."/>
            <person name="Stock S.P."/>
            <person name="Adams B.J."/>
            <person name="Sternberg P.W."/>
            <person name="Mortazavi A."/>
        </authorList>
    </citation>
    <scope>NUCLEOTIDE SEQUENCE [LARGE SCALE GENOMIC DNA]</scope>
    <source>
        <strain evidence="1 2">ALL</strain>
    </source>
</reference>
<evidence type="ECO:0000313" key="1">
    <source>
        <dbReference type="EMBL" id="TKR82847.1"/>
    </source>
</evidence>
<dbReference type="AlphaFoldDB" id="A0A4U5NI73"/>
<protein>
    <submittedName>
        <fullName evidence="1">Uncharacterized protein</fullName>
    </submittedName>
</protein>
<organism evidence="1 2">
    <name type="scientific">Steinernema carpocapsae</name>
    <name type="common">Entomopathogenic nematode</name>
    <dbReference type="NCBI Taxonomy" id="34508"/>
    <lineage>
        <taxon>Eukaryota</taxon>
        <taxon>Metazoa</taxon>
        <taxon>Ecdysozoa</taxon>
        <taxon>Nematoda</taxon>
        <taxon>Chromadorea</taxon>
        <taxon>Rhabditida</taxon>
        <taxon>Tylenchina</taxon>
        <taxon>Panagrolaimomorpha</taxon>
        <taxon>Strongyloidoidea</taxon>
        <taxon>Steinernematidae</taxon>
        <taxon>Steinernema</taxon>
    </lineage>
</organism>
<keyword evidence="2" id="KW-1185">Reference proteome</keyword>
<name>A0A4U5NI73_STECR</name>
<reference evidence="1 2" key="2">
    <citation type="journal article" date="2019" name="G3 (Bethesda)">
        <title>Hybrid Assembly of the Genome of the Entomopathogenic Nematode Steinernema carpocapsae Identifies the X-Chromosome.</title>
        <authorList>
            <person name="Serra L."/>
            <person name="Macchietto M."/>
            <person name="Macias-Munoz A."/>
            <person name="McGill C.J."/>
            <person name="Rodriguez I.M."/>
            <person name="Rodriguez B."/>
            <person name="Murad R."/>
            <person name="Mortazavi A."/>
        </authorList>
    </citation>
    <scope>NUCLEOTIDE SEQUENCE [LARGE SCALE GENOMIC DNA]</scope>
    <source>
        <strain evidence="1 2">ALL</strain>
    </source>
</reference>
<sequence length="594" mass="69397">MPNATVRLFNISVDLNETVNFYTIIKRLVELPIVVLREHRQVMSHVGRHYRNVYSPALLRLIHTPKVIKFIREHDFEEYPLPEAIRDQAREYHLYDLDDDRAVIKYLLLTKIDRGYTFVEDYRTYKTHEDLKALLYKLIHRLQKKPEIRHVIPQPVAVTPQLFPVMVPHAYPTVIQDILTIHPVERIAHYIDDINQETLSVLFQHPTVLHMIVYDHYDIVRNHPKFMKAIIANRFRGRLSKIMNLIVDTYLSDLASYDHIMKFILTHELTEILNNPMFAKFLLAHLASEHLSNEFLNVDIAELDALLSTPTMMRFVSPEIEFYLEDPYVFAHLLAYRIGLLKKNIILKHQEKEPEMAGNSTSLAFVYHKVMGSLQSAFKFENQGLGNCENTLPDLTCAQFYSVCKINSAREGTIRFLREYFSQLPHVSMNLMSNVDLLVKVAKIYNSSMVDTLQDISNLCHAQNITPEREMTYLTMILDEGADFYVENMRAWFEEGGECRQLRKWCHLMPQMAEMPMWRTNRYLIGVESKEKCEMYQKKCFHLENKNQSCMKSENMIIATRKYILAGCAKTCNSCSSAHKLFKFTDALAKATLL</sequence>
<dbReference type="OrthoDB" id="10619921at2759"/>
<comment type="caution">
    <text evidence="1">The sequence shown here is derived from an EMBL/GenBank/DDBJ whole genome shotgun (WGS) entry which is preliminary data.</text>
</comment>
<accession>A0A4U5NI73</accession>
<dbReference type="EMBL" id="AZBU02000004">
    <property type="protein sequence ID" value="TKR82847.1"/>
    <property type="molecule type" value="Genomic_DNA"/>
</dbReference>
<gene>
    <name evidence="1" type="ORF">L596_016522</name>
</gene>